<dbReference type="STRING" id="1089455.MOPEL_003_01590"/>
<evidence type="ECO:0000256" key="1">
    <source>
        <dbReference type="ARBA" id="ARBA00005381"/>
    </source>
</evidence>
<dbReference type="InterPro" id="IPR001054">
    <property type="entry name" value="A/G_cyclase"/>
</dbReference>
<name>H5UN25_9MICO</name>
<feature type="region of interest" description="Disordered" evidence="2">
    <location>
        <begin position="379"/>
        <end position="445"/>
    </location>
</feature>
<dbReference type="RefSeq" id="WP_009481031.1">
    <property type="nucleotide sequence ID" value="NZ_BAFE01000003.1"/>
</dbReference>
<evidence type="ECO:0000256" key="2">
    <source>
        <dbReference type="SAM" id="MobiDB-lite"/>
    </source>
</evidence>
<proteinExistence type="inferred from homology"/>
<dbReference type="PROSITE" id="PS50125">
    <property type="entry name" value="GUANYLATE_CYCLASE_2"/>
    <property type="match status" value="1"/>
</dbReference>
<evidence type="ECO:0000259" key="3">
    <source>
        <dbReference type="PROSITE" id="PS50125"/>
    </source>
</evidence>
<dbReference type="Gene3D" id="3.30.70.1230">
    <property type="entry name" value="Nucleotide cyclase"/>
    <property type="match status" value="1"/>
</dbReference>
<dbReference type="OrthoDB" id="310836at2"/>
<protein>
    <submittedName>
        <fullName evidence="4">Adenylate cyclase</fullName>
    </submittedName>
</protein>
<gene>
    <name evidence="4" type="primary">cya</name>
    <name evidence="4" type="ORF">MOPEL_003_01590</name>
</gene>
<feature type="compositionally biased region" description="Acidic residues" evidence="2">
    <location>
        <begin position="435"/>
        <end position="445"/>
    </location>
</feature>
<comment type="similarity">
    <text evidence="1">Belongs to the adenylyl cyclase class-3 family.</text>
</comment>
<dbReference type="EMBL" id="BAFE01000003">
    <property type="protein sequence ID" value="GAB47133.1"/>
    <property type="molecule type" value="Genomic_DNA"/>
</dbReference>
<dbReference type="InterPro" id="IPR050697">
    <property type="entry name" value="Adenylyl/Guanylyl_Cyclase_3/4"/>
</dbReference>
<organism evidence="4 5">
    <name type="scientific">Mobilicoccus pelagius NBRC 104925</name>
    <dbReference type="NCBI Taxonomy" id="1089455"/>
    <lineage>
        <taxon>Bacteria</taxon>
        <taxon>Bacillati</taxon>
        <taxon>Actinomycetota</taxon>
        <taxon>Actinomycetes</taxon>
        <taxon>Micrococcales</taxon>
        <taxon>Dermatophilaceae</taxon>
        <taxon>Mobilicoccus</taxon>
    </lineage>
</organism>
<evidence type="ECO:0000313" key="5">
    <source>
        <dbReference type="Proteomes" id="UP000004367"/>
    </source>
</evidence>
<dbReference type="PANTHER" id="PTHR43081:SF19">
    <property type="entry name" value="PH-SENSITIVE ADENYLATE CYCLASE RV1264"/>
    <property type="match status" value="1"/>
</dbReference>
<sequence length="445" mass="47768">MSDEQGDPGGQDATDHLLGRPRTLGRRQVSAAAGVPLLEARRFWHALGFPGVGDDATSFTDADVEALRHMVGLVRSGRMHEPLALSMTRAIARTTDRLAAWQSSLLLDAVLNARGAPDVPVHDIEAMLESPSGSGLAGRSSDDVQASHVAGTWLMDLVDELEPLMVYAWRRHLSAALNRLFSEGQSEDDGKHVTVGFADMVGFTTLVTRLSDQQLGRLVGHFEALASDVVTAHGGRIVKTIGDEVFFVVDRVDAGVDIATDLLEALREDPAMPRMRVGLASGEVLSHLGDVFGTPVNRASRITEVAQPDTIVVDEAIATELGERSAYTLRELEPRPLRGLGVTRTWLLERGPGEQPATRRRVVHRPPMADYLAGASIGTDADASASDSDACEEISTTDSATPPPHGIDRPVPRMPVDLTEPGATHAPAPSRPTPVDDDTKENDER</sequence>
<dbReference type="GO" id="GO:0006171">
    <property type="term" value="P:cAMP biosynthetic process"/>
    <property type="evidence" value="ECO:0007669"/>
    <property type="project" value="TreeGrafter"/>
</dbReference>
<dbReference type="SUPFAM" id="SSF55073">
    <property type="entry name" value="Nucleotide cyclase"/>
    <property type="match status" value="1"/>
</dbReference>
<dbReference type="CDD" id="cd07302">
    <property type="entry name" value="CHD"/>
    <property type="match status" value="1"/>
</dbReference>
<feature type="region of interest" description="Disordered" evidence="2">
    <location>
        <begin position="1"/>
        <end position="23"/>
    </location>
</feature>
<dbReference type="eggNOG" id="COG2114">
    <property type="taxonomic scope" value="Bacteria"/>
</dbReference>
<dbReference type="InterPro" id="IPR029787">
    <property type="entry name" value="Nucleotide_cyclase"/>
</dbReference>
<dbReference type="PANTHER" id="PTHR43081">
    <property type="entry name" value="ADENYLATE CYCLASE, TERMINAL-DIFFERENTIATION SPECIFIC-RELATED"/>
    <property type="match status" value="1"/>
</dbReference>
<dbReference type="Proteomes" id="UP000004367">
    <property type="component" value="Unassembled WGS sequence"/>
</dbReference>
<reference evidence="4 5" key="1">
    <citation type="submission" date="2012-02" db="EMBL/GenBank/DDBJ databases">
        <title>Whole genome shotgun sequence of Mobilicoccus pelagius NBRC 104925.</title>
        <authorList>
            <person name="Yoshida Y."/>
            <person name="Hosoyama A."/>
            <person name="Tsuchikane K."/>
            <person name="Katsumata H."/>
            <person name="Yamazaki S."/>
            <person name="Fujita N."/>
        </authorList>
    </citation>
    <scope>NUCLEOTIDE SEQUENCE [LARGE SCALE GENOMIC DNA]</scope>
    <source>
        <strain evidence="4 5">NBRC 104925</strain>
    </source>
</reference>
<dbReference type="SMART" id="SM00044">
    <property type="entry name" value="CYCc"/>
    <property type="match status" value="1"/>
</dbReference>
<dbReference type="GO" id="GO:0004016">
    <property type="term" value="F:adenylate cyclase activity"/>
    <property type="evidence" value="ECO:0007669"/>
    <property type="project" value="UniProtKB-ARBA"/>
</dbReference>
<evidence type="ECO:0000313" key="4">
    <source>
        <dbReference type="EMBL" id="GAB47133.1"/>
    </source>
</evidence>
<accession>H5UN25</accession>
<dbReference type="GO" id="GO:0035556">
    <property type="term" value="P:intracellular signal transduction"/>
    <property type="evidence" value="ECO:0007669"/>
    <property type="project" value="InterPro"/>
</dbReference>
<feature type="domain" description="Guanylate cyclase" evidence="3">
    <location>
        <begin position="194"/>
        <end position="303"/>
    </location>
</feature>
<comment type="caution">
    <text evidence="4">The sequence shown here is derived from an EMBL/GenBank/DDBJ whole genome shotgun (WGS) entry which is preliminary data.</text>
</comment>
<keyword evidence="5" id="KW-1185">Reference proteome</keyword>
<dbReference type="AlphaFoldDB" id="H5UN25"/>
<dbReference type="Pfam" id="PF00211">
    <property type="entry name" value="Guanylate_cyc"/>
    <property type="match status" value="1"/>
</dbReference>